<reference evidence="3 4" key="2">
    <citation type="submission" date="2011-10" db="EMBL/GenBank/DDBJ databases">
        <title>The Genome Sequence of Simonsiella muelleri ATCC 29453.</title>
        <authorList>
            <consortium name="The Broad Institute Genome Sequencing Platform"/>
            <consortium name="The Broad Institute Genome Sequencing Center for Infectious Disease"/>
            <person name="Earl A."/>
            <person name="Ward D."/>
            <person name="Feldgarden M."/>
            <person name="Gevers D."/>
            <person name="Izard J."/>
            <person name="Baranova O.V."/>
            <person name="Blanton J.M."/>
            <person name="Tanner A.C."/>
            <person name="Dewhirst F."/>
            <person name="Young S.K."/>
            <person name="Zeng Q."/>
            <person name="Gargeya S."/>
            <person name="Fitzgerald M."/>
            <person name="Haas B."/>
            <person name="Abouelleil A."/>
            <person name="Alvarado L."/>
            <person name="Arachchi H.M."/>
            <person name="Berlin A."/>
            <person name="Brown A."/>
            <person name="Chapman S.B."/>
            <person name="Chen Z."/>
            <person name="Dunbar C."/>
            <person name="Freedman E."/>
            <person name="Gearin G."/>
            <person name="Goldberg J."/>
            <person name="Griggs A."/>
            <person name="Gujja S."/>
            <person name="Heiman D."/>
            <person name="Howarth C."/>
            <person name="Larson L."/>
            <person name="Lui A."/>
            <person name="MacDonald P.J.P."/>
            <person name="Montmayeur A."/>
            <person name="Murphy C."/>
            <person name="Neiman D."/>
            <person name="Pearson M."/>
            <person name="Priest M."/>
            <person name="Roberts A."/>
            <person name="Saif S."/>
            <person name="Shea T."/>
            <person name="Shenoy N."/>
            <person name="Sisk P."/>
            <person name="Stolte C."/>
            <person name="Sykes S."/>
            <person name="Wortman J."/>
            <person name="Nusbaum C."/>
            <person name="Birren B."/>
        </authorList>
    </citation>
    <scope>NUCLEOTIDE SEQUENCE [LARGE SCALE GENOMIC DNA]</scope>
    <source>
        <strain evidence="3 4">ATCC 29453</strain>
    </source>
</reference>
<dbReference type="AlphaFoldDB" id="U6Q1N8"/>
<dbReference type="OrthoDB" id="8795346at2"/>
<dbReference type="GO" id="GO:0009401">
    <property type="term" value="P:phosphoenolpyruvate-dependent sugar phosphotransferase system"/>
    <property type="evidence" value="ECO:0007669"/>
    <property type="project" value="InterPro"/>
</dbReference>
<comment type="caution">
    <text evidence="3">The sequence shown here is derived from an EMBL/GenBank/DDBJ whole genome shotgun (WGS) entry which is preliminary data.</text>
</comment>
<keyword evidence="4" id="KW-1185">Reference proteome</keyword>
<dbReference type="EMBL" id="ADCY02000004">
    <property type="protein sequence ID" value="EJZ50278.1"/>
    <property type="molecule type" value="Genomic_DNA"/>
</dbReference>
<protein>
    <recommendedName>
        <fullName evidence="2">PTS EIIA type-4 domain-containing protein</fullName>
    </recommendedName>
</protein>
<feature type="domain" description="PTS EIIA type-4" evidence="2">
    <location>
        <begin position="1"/>
        <end position="126"/>
    </location>
</feature>
<evidence type="ECO:0000313" key="4">
    <source>
        <dbReference type="Proteomes" id="UP000017813"/>
    </source>
</evidence>
<dbReference type="Gene3D" id="3.40.50.510">
    <property type="entry name" value="Phosphotransferase system, mannose-type IIA component"/>
    <property type="match status" value="1"/>
</dbReference>
<dbReference type="PANTHER" id="PTHR33799">
    <property type="entry name" value="PTS PERMEASE-RELATED-RELATED"/>
    <property type="match status" value="1"/>
</dbReference>
<dbReference type="PANTHER" id="PTHR33799:SF1">
    <property type="entry name" value="PTS SYSTEM MANNOSE-SPECIFIC EIIAB COMPONENT-RELATED"/>
    <property type="match status" value="1"/>
</dbReference>
<dbReference type="HOGENOM" id="CLU_123235_0_0_4"/>
<dbReference type="KEGG" id="smur:BWP33_01600"/>
<dbReference type="SUPFAM" id="SSF53062">
    <property type="entry name" value="PTS system fructose IIA component-like"/>
    <property type="match status" value="1"/>
</dbReference>
<sequence>MIGLLIITHETLGAAYTQLAKHFFPQFNFDHIAILNVEVTDDHERIISRAKMMLPRLNRGNGVLILTDIFGATPCNAAMKLIQSSDSAMISGLNAPMLIKAVNYSVQSENLNEFTQLAKDAGIQGIMAFTE</sequence>
<accession>U6Q1N8</accession>
<dbReference type="InterPro" id="IPR036662">
    <property type="entry name" value="PTS_EIIA_man-typ_sf"/>
</dbReference>
<dbReference type="RefSeq" id="WP_002641114.1">
    <property type="nucleotide sequence ID" value="NZ_CP019448.1"/>
</dbReference>
<proteinExistence type="predicted"/>
<organism evidence="3 4">
    <name type="scientific">Simonsiella muelleri ATCC 29453</name>
    <dbReference type="NCBI Taxonomy" id="641147"/>
    <lineage>
        <taxon>Bacteria</taxon>
        <taxon>Pseudomonadati</taxon>
        <taxon>Pseudomonadota</taxon>
        <taxon>Betaproteobacteria</taxon>
        <taxon>Neisseriales</taxon>
        <taxon>Neisseriaceae</taxon>
        <taxon>Simonsiella</taxon>
    </lineage>
</organism>
<dbReference type="Proteomes" id="UP000017813">
    <property type="component" value="Unassembled WGS sequence"/>
</dbReference>
<dbReference type="InterPro" id="IPR051471">
    <property type="entry name" value="Bacterial_PTS_sugar_comp"/>
</dbReference>
<dbReference type="GO" id="GO:0016020">
    <property type="term" value="C:membrane"/>
    <property type="evidence" value="ECO:0007669"/>
    <property type="project" value="InterPro"/>
</dbReference>
<dbReference type="PROSITE" id="PS51096">
    <property type="entry name" value="PTS_EIIA_TYPE_4"/>
    <property type="match status" value="1"/>
</dbReference>
<dbReference type="STRING" id="641147.HMPREF9021_00193"/>
<keyword evidence="1" id="KW-0808">Transferase</keyword>
<evidence type="ECO:0000256" key="1">
    <source>
        <dbReference type="ARBA" id="ARBA00022679"/>
    </source>
</evidence>
<evidence type="ECO:0000313" key="3">
    <source>
        <dbReference type="EMBL" id="EJZ50278.1"/>
    </source>
</evidence>
<evidence type="ECO:0000259" key="2">
    <source>
        <dbReference type="PROSITE" id="PS51096"/>
    </source>
</evidence>
<dbReference type="eggNOG" id="COG2893">
    <property type="taxonomic scope" value="Bacteria"/>
</dbReference>
<dbReference type="InterPro" id="IPR004701">
    <property type="entry name" value="PTS_EIIA_man-typ"/>
</dbReference>
<gene>
    <name evidence="3" type="ORF">HMPREF9021_00193</name>
</gene>
<dbReference type="Pfam" id="PF03610">
    <property type="entry name" value="EIIA-man"/>
    <property type="match status" value="1"/>
</dbReference>
<dbReference type="GO" id="GO:0016740">
    <property type="term" value="F:transferase activity"/>
    <property type="evidence" value="ECO:0007669"/>
    <property type="project" value="UniProtKB-KW"/>
</dbReference>
<name>U6Q1N8_9NEIS</name>
<reference evidence="3 4" key="1">
    <citation type="submission" date="2010-03" db="EMBL/GenBank/DDBJ databases">
        <authorList>
            <consortium name="The Broad Institute Genome Sequencing Platform"/>
            <person name="Ward D."/>
            <person name="Earl A."/>
            <person name="Feldgarden M."/>
            <person name="Gevers D."/>
            <person name="Young S."/>
            <person name="Zeng Q."/>
            <person name="Koehrsen M."/>
            <person name="Alvarado L."/>
            <person name="Berlin A.M."/>
            <person name="Borenstein D."/>
            <person name="Chapman S.B."/>
            <person name="Chen Z."/>
            <person name="Engels R."/>
            <person name="Freedman E."/>
            <person name="Gellesch M."/>
            <person name="Goldberg J."/>
            <person name="Griggs A."/>
            <person name="Gujja S."/>
            <person name="Heilman E.R."/>
            <person name="Heiman D.I."/>
            <person name="Hepburn T.A."/>
            <person name="Howarth C."/>
            <person name="Jen D."/>
            <person name="Larson L."/>
            <person name="Mehta T."/>
            <person name="Park D."/>
            <person name="Pearson M."/>
            <person name="Richards J."/>
            <person name="Roberts A."/>
            <person name="Saif S."/>
            <person name="Shea T.D."/>
            <person name="Shenoy N."/>
            <person name="Sisk P."/>
            <person name="Stolte C."/>
            <person name="Sykes S.N."/>
            <person name="Walk T."/>
            <person name="White J."/>
            <person name="Yandava C."/>
            <person name="Izard J."/>
            <person name="Baranova O.V."/>
            <person name="Blanton J.M."/>
            <person name="Tanner A.C."/>
            <person name="Dewhirst F."/>
            <person name="Haas B."/>
            <person name="Nusbaum C."/>
            <person name="Birren B."/>
        </authorList>
    </citation>
    <scope>NUCLEOTIDE SEQUENCE [LARGE SCALE GENOMIC DNA]</scope>
    <source>
        <strain evidence="3 4">ATCC 29453</strain>
    </source>
</reference>